<keyword evidence="2" id="KW-0812">Transmembrane</keyword>
<dbReference type="RefSeq" id="XP_017987086.1">
    <property type="nucleotide sequence ID" value="XM_018131026.1"/>
</dbReference>
<proteinExistence type="predicted"/>
<feature type="transmembrane region" description="Helical" evidence="2">
    <location>
        <begin position="198"/>
        <end position="218"/>
    </location>
</feature>
<feature type="region of interest" description="Disordered" evidence="1">
    <location>
        <begin position="315"/>
        <end position="351"/>
    </location>
</feature>
<dbReference type="AlphaFoldDB" id="A0A0X8HRH1"/>
<dbReference type="GO" id="GO:0005743">
    <property type="term" value="C:mitochondrial inner membrane"/>
    <property type="evidence" value="ECO:0007669"/>
    <property type="project" value="TreeGrafter"/>
</dbReference>
<evidence type="ECO:0000256" key="1">
    <source>
        <dbReference type="SAM" id="MobiDB-lite"/>
    </source>
</evidence>
<dbReference type="EMBL" id="CP014243">
    <property type="protein sequence ID" value="AMD20090.1"/>
    <property type="molecule type" value="Genomic_DNA"/>
</dbReference>
<keyword evidence="2" id="KW-1133">Transmembrane helix</keyword>
<dbReference type="OrthoDB" id="5562676at2759"/>
<sequence>MLSMFNAIRRLTASHTKVPPLNVVPERVFTLQDYLKDPLKIIVIPVTTEKCYFYFKHTKELLNTKSKFVRYEQKMIQKATNVWRNMEKSTNVVTIQIVAWVNLLLVRIAWIERSLTSFPSESYILKRVELVKKRTAEVMNLRKGDELQLSGQELKLMEEVVNPKPVHVYYPRSIVPENVVVSELNQLWQRGKKVHKKYFYLCLLGLPLTIPIAIVPLLPNIPGFYLAYRAYCNYKAYAGARHLESLMQGNGKQHVDFVDLKEYSEMLTDGGSTGYPAFDAPESMLLNNNLLDKLMDNLSIHEIRRDLTIAMKQEKRRLMESTQGKSTRKTRTRSRKKAKKAEETESQQDDR</sequence>
<feature type="compositionally biased region" description="Basic and acidic residues" evidence="1">
    <location>
        <begin position="340"/>
        <end position="351"/>
    </location>
</feature>
<keyword evidence="4" id="KW-1185">Reference proteome</keyword>
<name>A0A0X8HRH1_9SACH</name>
<protein>
    <submittedName>
        <fullName evidence="3">HCL061Cp</fullName>
    </submittedName>
</protein>
<dbReference type="GO" id="GO:0006813">
    <property type="term" value="P:potassium ion transport"/>
    <property type="evidence" value="ECO:0007669"/>
    <property type="project" value="TreeGrafter"/>
</dbReference>
<accession>A0A0X8HRH1</accession>
<evidence type="ECO:0000313" key="4">
    <source>
        <dbReference type="Proteomes" id="UP000243052"/>
    </source>
</evidence>
<evidence type="ECO:0000313" key="3">
    <source>
        <dbReference type="EMBL" id="AMD20090.1"/>
    </source>
</evidence>
<dbReference type="GO" id="GO:1902600">
    <property type="term" value="P:proton transmembrane transport"/>
    <property type="evidence" value="ECO:0007669"/>
    <property type="project" value="TreeGrafter"/>
</dbReference>
<dbReference type="PANTHER" id="PTHR28062">
    <property type="entry name" value="K+-H+ EXCHANGE-LIKE PROTEIN"/>
    <property type="match status" value="1"/>
</dbReference>
<dbReference type="Pfam" id="PF10173">
    <property type="entry name" value="Mit_KHE1"/>
    <property type="match status" value="1"/>
</dbReference>
<organism evidence="3 4">
    <name type="scientific">Eremothecium sinecaudum</name>
    <dbReference type="NCBI Taxonomy" id="45286"/>
    <lineage>
        <taxon>Eukaryota</taxon>
        <taxon>Fungi</taxon>
        <taxon>Dikarya</taxon>
        <taxon>Ascomycota</taxon>
        <taxon>Saccharomycotina</taxon>
        <taxon>Saccharomycetes</taxon>
        <taxon>Saccharomycetales</taxon>
        <taxon>Saccharomycetaceae</taxon>
        <taxon>Eremothecium</taxon>
    </lineage>
</organism>
<reference evidence="3 4" key="1">
    <citation type="submission" date="2016-01" db="EMBL/GenBank/DDBJ databases">
        <title>Genome sequence of the yeast Holleya sinecauda.</title>
        <authorList>
            <person name="Dietrich F.S."/>
        </authorList>
    </citation>
    <scope>NUCLEOTIDE SEQUENCE [LARGE SCALE GENOMIC DNA]</scope>
    <source>
        <strain evidence="3 4">ATCC 58844</strain>
    </source>
</reference>
<dbReference type="PANTHER" id="PTHR28062:SF1">
    <property type="entry name" value="TRANSMEMBRANE PROTEIN"/>
    <property type="match status" value="1"/>
</dbReference>
<dbReference type="InterPro" id="IPR018786">
    <property type="entry name" value="Mit_KHE1"/>
</dbReference>
<dbReference type="Proteomes" id="UP000243052">
    <property type="component" value="Chromosome iii"/>
</dbReference>
<evidence type="ECO:0000256" key="2">
    <source>
        <dbReference type="SAM" id="Phobius"/>
    </source>
</evidence>
<dbReference type="GeneID" id="28723323"/>
<keyword evidence="2" id="KW-0472">Membrane</keyword>
<feature type="compositionally biased region" description="Basic residues" evidence="1">
    <location>
        <begin position="326"/>
        <end position="339"/>
    </location>
</feature>
<gene>
    <name evidence="3" type="ORF">AW171_hschr31960</name>
</gene>